<dbReference type="AlphaFoldDB" id="A0A1M7TXX1"/>
<dbReference type="InterPro" id="IPR017517">
    <property type="entry name" value="Maleyloyr_isom"/>
</dbReference>
<gene>
    <name evidence="2" type="ORF">SAMN05443668_107317</name>
</gene>
<dbReference type="Proteomes" id="UP000184440">
    <property type="component" value="Unassembled WGS sequence"/>
</dbReference>
<dbReference type="InterPro" id="IPR034660">
    <property type="entry name" value="DinB/YfiT-like"/>
</dbReference>
<name>A0A1M7TXX1_9ACTN</name>
<keyword evidence="3" id="KW-1185">Reference proteome</keyword>
<accession>A0A1M7TXX1</accession>
<protein>
    <submittedName>
        <fullName evidence="2">TIGR03083 family protein</fullName>
    </submittedName>
</protein>
<reference evidence="2 3" key="1">
    <citation type="submission" date="2016-11" db="EMBL/GenBank/DDBJ databases">
        <authorList>
            <person name="Jaros S."/>
            <person name="Januszkiewicz K."/>
            <person name="Wedrychowicz H."/>
        </authorList>
    </citation>
    <scope>NUCLEOTIDE SEQUENCE [LARGE SCALE GENOMIC DNA]</scope>
    <source>
        <strain evidence="2 3">DSM 46144</strain>
    </source>
</reference>
<dbReference type="Pfam" id="PF11716">
    <property type="entry name" value="MDMPI_N"/>
    <property type="match status" value="1"/>
</dbReference>
<sequence length="222" mass="23981">MNTIQHGPTLPPAEIDAAVRAERRRLCDYLDGLDTADWDVPSLCAAWTVREVVAHLTTTTRETVFSVMRSAIKARGSFDRMQDDVARGLAARYPPAELVARLRESAESTRRMPGSGPMDPLMDVLVHGQDIARPLGRPYPMPTRLALPALAYVAKNRLLGGPKRVAGLELVTTDADWSTGQGPAVRGRAEELLLAAAGRLAGLAGLTGPGLDRLAERLGDRR</sequence>
<dbReference type="SUPFAM" id="SSF109854">
    <property type="entry name" value="DinB/YfiT-like putative metalloenzymes"/>
    <property type="match status" value="1"/>
</dbReference>
<dbReference type="NCBIfam" id="TIGR03083">
    <property type="entry name" value="maleylpyruvate isomerase family mycothiol-dependent enzyme"/>
    <property type="match status" value="1"/>
</dbReference>
<dbReference type="GO" id="GO:0046872">
    <property type="term" value="F:metal ion binding"/>
    <property type="evidence" value="ECO:0007669"/>
    <property type="project" value="InterPro"/>
</dbReference>
<dbReference type="STRING" id="134849.SAMN05443668_107317"/>
<dbReference type="EMBL" id="FRCS01000007">
    <property type="protein sequence ID" value="SHN75525.1"/>
    <property type="molecule type" value="Genomic_DNA"/>
</dbReference>
<evidence type="ECO:0000259" key="1">
    <source>
        <dbReference type="Pfam" id="PF11716"/>
    </source>
</evidence>
<dbReference type="InterPro" id="IPR024344">
    <property type="entry name" value="MDMPI_metal-binding"/>
</dbReference>
<feature type="domain" description="Mycothiol-dependent maleylpyruvate isomerase metal-binding" evidence="1">
    <location>
        <begin position="19"/>
        <end position="113"/>
    </location>
</feature>
<evidence type="ECO:0000313" key="3">
    <source>
        <dbReference type="Proteomes" id="UP000184440"/>
    </source>
</evidence>
<proteinExistence type="predicted"/>
<dbReference type="RefSeq" id="WP_073260104.1">
    <property type="nucleotide sequence ID" value="NZ_FRCS01000007.1"/>
</dbReference>
<organism evidence="2 3">
    <name type="scientific">Cryptosporangium aurantiacum</name>
    <dbReference type="NCBI Taxonomy" id="134849"/>
    <lineage>
        <taxon>Bacteria</taxon>
        <taxon>Bacillati</taxon>
        <taxon>Actinomycetota</taxon>
        <taxon>Actinomycetes</taxon>
        <taxon>Cryptosporangiales</taxon>
        <taxon>Cryptosporangiaceae</taxon>
        <taxon>Cryptosporangium</taxon>
    </lineage>
</organism>
<dbReference type="Gene3D" id="1.20.120.450">
    <property type="entry name" value="dinb family like domain"/>
    <property type="match status" value="1"/>
</dbReference>
<evidence type="ECO:0000313" key="2">
    <source>
        <dbReference type="EMBL" id="SHN75525.1"/>
    </source>
</evidence>
<dbReference type="OrthoDB" id="5178565at2"/>